<dbReference type="SUPFAM" id="SSF52047">
    <property type="entry name" value="RNI-like"/>
    <property type="match status" value="1"/>
</dbReference>
<reference evidence="2 3" key="1">
    <citation type="submission" date="2015-12" db="EMBL/GenBank/DDBJ databases">
        <title>Draft genome sequence of Moniliophthora roreri, the causal agent of frosty pod rot of cacao.</title>
        <authorList>
            <person name="Aime M.C."/>
            <person name="Diaz-Valderrama J.R."/>
            <person name="Kijpornyongpan T."/>
            <person name="Phillips-Mora W."/>
        </authorList>
    </citation>
    <scope>NUCLEOTIDE SEQUENCE [LARGE SCALE GENOMIC DNA]</scope>
    <source>
        <strain evidence="2 3">MCA 2952</strain>
    </source>
</reference>
<dbReference type="Proteomes" id="UP000054988">
    <property type="component" value="Unassembled WGS sequence"/>
</dbReference>
<sequence>MSNLITPISLCPKCNNTFNVSESHTYPPVSVIDFRSNVVPFTEVHTRITRIVADEELELARYDQEITRLRRIIDQLELERSTLQTRIAHRRSFISSRRRLPNELWSDIFDLVCGSEEYSLVVDYDSTVQAALPSLLSGISTRWRGIIKSLPHLWSSISIDIWLQDKPGIHALLEQYLRNAADFPLTVQMRYSGPYHCQNFPENSLAVLQLLFRNIARCKVLDIANLTNNPELMTLVSSPAVSFPLMRSIRMCFASYEENPQFWDTVRAAPRLTHAAVVGLSLIRFLPLGRLVSLDISVIHSTAPILDILRECSSLQILKMTGLELSNLNIGHASQPITLPCLQCLSLDFWWYTNDLEELLKALVLPSLISLKLLNTYRGEQNAVFQVVPLLLPFSQSLAKVSFSLGRMGLPRGHIGQTFRAFPYLTDFEICYSGETDSEDSVGITHELLLILGADSLVAPHLGSLWLREHKSPFEVELVEAAIALLEGQFRPLKCIQLGFEGDGRWLPAELLARMRNLKERGMECIIEFLD</sequence>
<evidence type="ECO:0008006" key="4">
    <source>
        <dbReference type="Google" id="ProtNLM"/>
    </source>
</evidence>
<keyword evidence="1" id="KW-0175">Coiled coil</keyword>
<feature type="coiled-coil region" evidence="1">
    <location>
        <begin position="52"/>
        <end position="86"/>
    </location>
</feature>
<evidence type="ECO:0000256" key="1">
    <source>
        <dbReference type="SAM" id="Coils"/>
    </source>
</evidence>
<dbReference type="EMBL" id="LATX01002286">
    <property type="protein sequence ID" value="KTB31865.1"/>
    <property type="molecule type" value="Genomic_DNA"/>
</dbReference>
<dbReference type="AlphaFoldDB" id="A0A0W0F6B1"/>
<proteinExistence type="predicted"/>
<protein>
    <recommendedName>
        <fullName evidence="4">F-box domain-containing protein</fullName>
    </recommendedName>
</protein>
<accession>A0A0W0F6B1</accession>
<evidence type="ECO:0000313" key="3">
    <source>
        <dbReference type="Proteomes" id="UP000054988"/>
    </source>
</evidence>
<comment type="caution">
    <text evidence="2">The sequence shown here is derived from an EMBL/GenBank/DDBJ whole genome shotgun (WGS) entry which is preliminary data.</text>
</comment>
<organism evidence="2 3">
    <name type="scientific">Moniliophthora roreri</name>
    <name type="common">Frosty pod rot fungus</name>
    <name type="synonym">Monilia roreri</name>
    <dbReference type="NCBI Taxonomy" id="221103"/>
    <lineage>
        <taxon>Eukaryota</taxon>
        <taxon>Fungi</taxon>
        <taxon>Dikarya</taxon>
        <taxon>Basidiomycota</taxon>
        <taxon>Agaricomycotina</taxon>
        <taxon>Agaricomycetes</taxon>
        <taxon>Agaricomycetidae</taxon>
        <taxon>Agaricales</taxon>
        <taxon>Marasmiineae</taxon>
        <taxon>Marasmiaceae</taxon>
        <taxon>Moniliophthora</taxon>
    </lineage>
</organism>
<evidence type="ECO:0000313" key="2">
    <source>
        <dbReference type="EMBL" id="KTB31865.1"/>
    </source>
</evidence>
<gene>
    <name evidence="2" type="ORF">WG66_15577</name>
</gene>
<name>A0A0W0F6B1_MONRR</name>